<keyword evidence="3" id="KW-0809">Transit peptide</keyword>
<evidence type="ECO:0000256" key="2">
    <source>
        <dbReference type="ARBA" id="ARBA00018901"/>
    </source>
</evidence>
<evidence type="ECO:0000313" key="7">
    <source>
        <dbReference type="Proteomes" id="UP000195602"/>
    </source>
</evidence>
<evidence type="ECO:0000259" key="5">
    <source>
        <dbReference type="PROSITE" id="PS51721"/>
    </source>
</evidence>
<dbReference type="AlphaFoldDB" id="A0AA91PWZ7"/>
<dbReference type="PANTHER" id="PTHR46434:SF1">
    <property type="entry name" value="GENETIC INTERACTOR OF PROHIBITINS 3, MITOCHONDRIAL"/>
    <property type="match status" value="1"/>
</dbReference>
<dbReference type="GO" id="GO:0005739">
    <property type="term" value="C:mitochondrion"/>
    <property type="evidence" value="ECO:0007669"/>
    <property type="project" value="TreeGrafter"/>
</dbReference>
<dbReference type="SUPFAM" id="SSF52540">
    <property type="entry name" value="P-loop containing nucleoside triphosphate hydrolases"/>
    <property type="match status" value="1"/>
</dbReference>
<dbReference type="PANTHER" id="PTHR46434">
    <property type="entry name" value="GENETIC INTERACTOR OF PROHIBITINS 3, MITOCHONDRIAL"/>
    <property type="match status" value="1"/>
</dbReference>
<dbReference type="PROSITE" id="PS51721">
    <property type="entry name" value="G_CP"/>
    <property type="match status" value="1"/>
</dbReference>
<gene>
    <name evidence="6" type="ORF">A9F13_17g00715</name>
</gene>
<dbReference type="Proteomes" id="UP000195602">
    <property type="component" value="Unassembled WGS sequence"/>
</dbReference>
<evidence type="ECO:0000313" key="6">
    <source>
        <dbReference type="EMBL" id="OVF06855.1"/>
    </source>
</evidence>
<dbReference type="InterPro" id="IPR027417">
    <property type="entry name" value="P-loop_NTPase"/>
</dbReference>
<dbReference type="InterPro" id="IPR030378">
    <property type="entry name" value="G_CP_dom"/>
</dbReference>
<dbReference type="InterPro" id="IPR050896">
    <property type="entry name" value="Mito_lipid_metab_GTPase"/>
</dbReference>
<dbReference type="KEGG" id="clus:A9F13_17g00715"/>
<name>A0AA91PWZ7_CLALS</name>
<dbReference type="Gene3D" id="3.40.50.300">
    <property type="entry name" value="P-loop containing nucleotide triphosphate hydrolases"/>
    <property type="match status" value="1"/>
</dbReference>
<evidence type="ECO:0000256" key="4">
    <source>
        <dbReference type="ARBA" id="ARBA00031834"/>
    </source>
</evidence>
<reference evidence="6 7" key="1">
    <citation type="submission" date="2017-04" db="EMBL/GenBank/DDBJ databases">
        <title>Draft genome of the yeast Clavispora lusitaniae type strain CBS 6936.</title>
        <authorList>
            <person name="Durrens P."/>
            <person name="Klopp C."/>
            <person name="Biteau N."/>
            <person name="Fitton-Ouhabi V."/>
            <person name="Dementhon K."/>
            <person name="Accoceberry I."/>
            <person name="Sherman D.J."/>
            <person name="Noel T."/>
        </authorList>
    </citation>
    <scope>NUCLEOTIDE SEQUENCE [LARGE SCALE GENOMIC DNA]</scope>
    <source>
        <strain evidence="6 7">CBS 6936</strain>
    </source>
</reference>
<evidence type="ECO:0000256" key="3">
    <source>
        <dbReference type="ARBA" id="ARBA00022946"/>
    </source>
</evidence>
<evidence type="ECO:0000256" key="1">
    <source>
        <dbReference type="ARBA" id="ARBA00003269"/>
    </source>
</evidence>
<proteinExistence type="predicted"/>
<sequence>MLKAQIQTGLQLLQRAAVSHMRPSSCTSMLMRMRVHLAPRALQSQRSVSSSEFSPLIADAILPKCSSCGVLLQNEDRSKPGFYLAPGSSRDFRKETDVVYEKHLASLEEADRDLLLNGAQGLQVSGQKETPKSQKQPANKVSCIRCRDSHYRSQFPLDQFAVAAVSDVMHSIPAYANLAYVVSATDFPMSINEDVFRHRSPREMQFVVTKNDLFFQKNSVASKYGLQFYQDYFWRMFHVPVENVHCVSGTVDWNTEKLFDSLRDNTYFIGCVNSGKSTLIQSLVHLAHKRRLALPNAKRDRALQKIDNQVISTHQEPKTRQALIKHNRALASAFKKQNGPGASYMPGFTRGNLPFELSRSVTIYDVPGFSSAQTAQLYDFLAPQAIKALHKGQKVYKAGTYKSHYETLKSGQVLTVGGLFFLQAPKNTMFQVKNLISHPHHIFKDMGKAMDVWRSPENYPALKNVFVVPGTRNNAPTPLVKYIVPSFYGSIDLVLRYLGYVSLKPTGAKDPESGPLVVYLPKEVDAIIRQPITKYISRTLSGRDANGNVLRKENWVQKSVTEVKRYTGKTPFTSRLIPAVGEDASADEAEVMERCVEKIKGHAVAHAQISEETKYANWL</sequence>
<protein>
    <recommendedName>
        <fullName evidence="2">Genetic interactor of prohibitins 3, mitochondrial</fullName>
    </recommendedName>
    <alternativeName>
        <fullName evidence="4">Found in mitochondrial proteome protein 38</fullName>
    </alternativeName>
</protein>
<organism evidence="6 7">
    <name type="scientific">Clavispora lusitaniae</name>
    <name type="common">Candida lusitaniae</name>
    <dbReference type="NCBI Taxonomy" id="36911"/>
    <lineage>
        <taxon>Eukaryota</taxon>
        <taxon>Fungi</taxon>
        <taxon>Dikarya</taxon>
        <taxon>Ascomycota</taxon>
        <taxon>Saccharomycotina</taxon>
        <taxon>Pichiomycetes</taxon>
        <taxon>Metschnikowiaceae</taxon>
        <taxon>Clavispora</taxon>
    </lineage>
</organism>
<feature type="domain" description="CP-type G" evidence="5">
    <location>
        <begin position="162"/>
        <end position="372"/>
    </location>
</feature>
<dbReference type="GO" id="GO:0005525">
    <property type="term" value="F:GTP binding"/>
    <property type="evidence" value="ECO:0007669"/>
    <property type="project" value="InterPro"/>
</dbReference>
<dbReference type="EMBL" id="LYUB02000017">
    <property type="protein sequence ID" value="OVF06855.1"/>
    <property type="molecule type" value="Genomic_DNA"/>
</dbReference>
<accession>A0AA91PWZ7</accession>
<comment type="function">
    <text evidence="1">May be involved in the mitochondrial lipid metabolism.</text>
</comment>
<comment type="caution">
    <text evidence="6">The sequence shown here is derived from an EMBL/GenBank/DDBJ whole genome shotgun (WGS) entry which is preliminary data.</text>
</comment>